<evidence type="ECO:0000313" key="4">
    <source>
        <dbReference type="Proteomes" id="UP000233786"/>
    </source>
</evidence>
<evidence type="ECO:0000256" key="1">
    <source>
        <dbReference type="SAM" id="MobiDB-lite"/>
    </source>
</evidence>
<gene>
    <name evidence="3" type="ORF">A8926_2380</name>
</gene>
<feature type="compositionally biased region" description="Basic and acidic residues" evidence="1">
    <location>
        <begin position="88"/>
        <end position="98"/>
    </location>
</feature>
<feature type="region of interest" description="Disordered" evidence="1">
    <location>
        <begin position="36"/>
        <end position="122"/>
    </location>
</feature>
<feature type="transmembrane region" description="Helical" evidence="2">
    <location>
        <begin position="6"/>
        <end position="23"/>
    </location>
</feature>
<keyword evidence="4" id="KW-1185">Reference proteome</keyword>
<keyword evidence="2" id="KW-0472">Membrane</keyword>
<comment type="caution">
    <text evidence="3">The sequence shown here is derived from an EMBL/GenBank/DDBJ whole genome shotgun (WGS) entry which is preliminary data.</text>
</comment>
<organism evidence="3 4">
    <name type="scientific">Saccharopolyspora spinosa</name>
    <dbReference type="NCBI Taxonomy" id="60894"/>
    <lineage>
        <taxon>Bacteria</taxon>
        <taxon>Bacillati</taxon>
        <taxon>Actinomycetota</taxon>
        <taxon>Actinomycetes</taxon>
        <taxon>Pseudonocardiales</taxon>
        <taxon>Pseudonocardiaceae</taxon>
        <taxon>Saccharopolyspora</taxon>
    </lineage>
</organism>
<protein>
    <submittedName>
        <fullName evidence="3">Uncharacterized protein</fullName>
    </submittedName>
</protein>
<dbReference type="EMBL" id="PJNB01000001">
    <property type="protein sequence ID" value="PKW14736.1"/>
    <property type="molecule type" value="Genomic_DNA"/>
</dbReference>
<sequence>MDLLVLMFVTGFALATLVFWPLLNRANRRLAESGLAEPATAPKGRHALRTPAAPVKPAPPTVIPRRPSTDDQPPATEPEAETETWSDAETRSEAEPEAPRSAPVAPQQRSAEPAEIPQLPTDLFEKHFEAKFNRSRQRLARIRDEISKE</sequence>
<dbReference type="OrthoDB" id="3694505at2"/>
<evidence type="ECO:0000313" key="3">
    <source>
        <dbReference type="EMBL" id="PKW14736.1"/>
    </source>
</evidence>
<reference evidence="3" key="1">
    <citation type="submission" date="2017-12" db="EMBL/GenBank/DDBJ databases">
        <title>Sequencing the genomes of 1000 Actinobacteria strains.</title>
        <authorList>
            <person name="Klenk H.-P."/>
        </authorList>
    </citation>
    <scope>NUCLEOTIDE SEQUENCE [LARGE SCALE GENOMIC DNA]</scope>
    <source>
        <strain evidence="3">DSM 44228</strain>
    </source>
</reference>
<keyword evidence="2" id="KW-1133">Transmembrane helix</keyword>
<dbReference type="Proteomes" id="UP000233786">
    <property type="component" value="Unassembled WGS sequence"/>
</dbReference>
<name>A0A2N3XVP0_SACSN</name>
<keyword evidence="2" id="KW-0812">Transmembrane</keyword>
<accession>A0A2N3XVP0</accession>
<proteinExistence type="predicted"/>
<evidence type="ECO:0000256" key="2">
    <source>
        <dbReference type="SAM" id="Phobius"/>
    </source>
</evidence>
<dbReference type="AlphaFoldDB" id="A0A2N3XVP0"/>
<dbReference type="RefSeq" id="WP_010696034.1">
    <property type="nucleotide sequence ID" value="NZ_CP061007.1"/>
</dbReference>